<reference evidence="4" key="1">
    <citation type="submission" date="2017-11" db="EMBL/GenBank/DDBJ databases">
        <title>The complete genome sequence of Sphingopyxis pomeranensis sp. nov. strain WS5A3p.</title>
        <authorList>
            <person name="Kaminski M.A."/>
        </authorList>
    </citation>
    <scope>NUCLEOTIDE SEQUENCE [LARGE SCALE GENOMIC DNA]</scope>
    <source>
        <strain evidence="4">WS5A3p</strain>
    </source>
</reference>
<proteinExistence type="inferred from homology"/>
<dbReference type="InterPro" id="IPR032710">
    <property type="entry name" value="NTF2-like_dom_sf"/>
</dbReference>
<dbReference type="EMBL" id="PHFW01000002">
    <property type="protein sequence ID" value="PQM28376.1"/>
    <property type="molecule type" value="Genomic_DNA"/>
</dbReference>
<protein>
    <submittedName>
        <fullName evidence="3">Aromatic-ring-hydroxylating dioxygenase subunit beta</fullName>
    </submittedName>
</protein>
<gene>
    <name evidence="3" type="ORF">CVO77_07795</name>
</gene>
<organism evidence="3 4">
    <name type="scientific">Sphingopyxis lindanitolerans</name>
    <dbReference type="NCBI Taxonomy" id="2054227"/>
    <lineage>
        <taxon>Bacteria</taxon>
        <taxon>Pseudomonadati</taxon>
        <taxon>Pseudomonadota</taxon>
        <taxon>Alphaproteobacteria</taxon>
        <taxon>Sphingomonadales</taxon>
        <taxon>Sphingomonadaceae</taxon>
        <taxon>Sphingopyxis</taxon>
    </lineage>
</organism>
<keyword evidence="4" id="KW-1185">Reference proteome</keyword>
<evidence type="ECO:0000313" key="4">
    <source>
        <dbReference type="Proteomes" id="UP000238954"/>
    </source>
</evidence>
<dbReference type="SUPFAM" id="SSF54427">
    <property type="entry name" value="NTF2-like"/>
    <property type="match status" value="1"/>
</dbReference>
<sequence>MTLAPENFNRALDDLLVADADALDSKDMQRWLSNYVEEDDASYICLSRENEEQGLALGFMYDDCHARLLDRVTYITKIWAGTFQDYRTRRFVQRVAADRIDDNTWKARSNFSVFMTPEDSGVSEVLATGQYEDLVREGEDGDLKLLSRRTLLDTTVLPRYLVYPI</sequence>
<evidence type="ECO:0000256" key="1">
    <source>
        <dbReference type="ARBA" id="ARBA00009570"/>
    </source>
</evidence>
<comment type="caution">
    <text evidence="3">The sequence shown here is derived from an EMBL/GenBank/DDBJ whole genome shotgun (WGS) entry which is preliminary data.</text>
</comment>
<dbReference type="Pfam" id="PF00866">
    <property type="entry name" value="Ring_hydroxyl_B"/>
    <property type="match status" value="1"/>
</dbReference>
<dbReference type="InterPro" id="IPR000391">
    <property type="entry name" value="Rng_hydr_dOase-bsu"/>
</dbReference>
<dbReference type="AlphaFoldDB" id="A0A2S8B7R6"/>
<evidence type="ECO:0000256" key="2">
    <source>
        <dbReference type="ARBA" id="ARBA00023002"/>
    </source>
</evidence>
<keyword evidence="2" id="KW-0560">Oxidoreductase</keyword>
<dbReference type="Proteomes" id="UP000238954">
    <property type="component" value="Chromosome"/>
</dbReference>
<evidence type="ECO:0000313" key="3">
    <source>
        <dbReference type="EMBL" id="PQM28376.1"/>
    </source>
</evidence>
<dbReference type="GO" id="GO:0051213">
    <property type="term" value="F:dioxygenase activity"/>
    <property type="evidence" value="ECO:0007669"/>
    <property type="project" value="UniProtKB-KW"/>
</dbReference>
<name>A0A2S8B7R6_9SPHN</name>
<dbReference type="RefSeq" id="WP_105998628.1">
    <property type="nucleotide sequence ID" value="NZ_CM009578.1"/>
</dbReference>
<dbReference type="OrthoDB" id="4719230at2"/>
<keyword evidence="3" id="KW-0223">Dioxygenase</keyword>
<dbReference type="Gene3D" id="3.10.450.50">
    <property type="match status" value="1"/>
</dbReference>
<accession>A0A2S8B7R6</accession>
<comment type="similarity">
    <text evidence="1">Belongs to the bacterial ring-hydroxylating dioxygenase beta subunit family.</text>
</comment>